<feature type="transmembrane region" description="Helical" evidence="1">
    <location>
        <begin position="98"/>
        <end position="119"/>
    </location>
</feature>
<keyword evidence="1" id="KW-0812">Transmembrane</keyword>
<evidence type="ECO:0000256" key="1">
    <source>
        <dbReference type="SAM" id="Phobius"/>
    </source>
</evidence>
<reference evidence="4" key="1">
    <citation type="submission" date="2016-11" db="UniProtKB">
        <authorList>
            <consortium name="WormBaseParasite"/>
        </authorList>
    </citation>
    <scope>IDENTIFICATION</scope>
</reference>
<name>A0A1I7S303_BURXY</name>
<proteinExistence type="predicted"/>
<keyword evidence="1" id="KW-0472">Membrane</keyword>
<feature type="chain" id="PRO_5012068486" evidence="2">
    <location>
        <begin position="16"/>
        <end position="183"/>
    </location>
</feature>
<evidence type="ECO:0000313" key="4">
    <source>
        <dbReference type="WBParaSite" id="BXY_0738300.1"/>
    </source>
</evidence>
<feature type="transmembrane region" description="Helical" evidence="1">
    <location>
        <begin position="68"/>
        <end position="86"/>
    </location>
</feature>
<dbReference type="WBParaSite" id="BXY_0738300.1">
    <property type="protein sequence ID" value="BXY_0738300.1"/>
    <property type="gene ID" value="BXY_0738300"/>
</dbReference>
<keyword evidence="1" id="KW-1133">Transmembrane helix</keyword>
<dbReference type="AlphaFoldDB" id="A0A1I7S303"/>
<evidence type="ECO:0000256" key="2">
    <source>
        <dbReference type="SAM" id="SignalP"/>
    </source>
</evidence>
<keyword evidence="2" id="KW-0732">Signal</keyword>
<evidence type="ECO:0000313" key="3">
    <source>
        <dbReference type="Proteomes" id="UP000095284"/>
    </source>
</evidence>
<accession>A0A1I7S303</accession>
<feature type="signal peptide" evidence="2">
    <location>
        <begin position="1"/>
        <end position="15"/>
    </location>
</feature>
<organism evidence="3 4">
    <name type="scientific">Bursaphelenchus xylophilus</name>
    <name type="common">Pinewood nematode worm</name>
    <name type="synonym">Aphelenchoides xylophilus</name>
    <dbReference type="NCBI Taxonomy" id="6326"/>
    <lineage>
        <taxon>Eukaryota</taxon>
        <taxon>Metazoa</taxon>
        <taxon>Ecdysozoa</taxon>
        <taxon>Nematoda</taxon>
        <taxon>Chromadorea</taxon>
        <taxon>Rhabditida</taxon>
        <taxon>Tylenchina</taxon>
        <taxon>Tylenchomorpha</taxon>
        <taxon>Aphelenchoidea</taxon>
        <taxon>Aphelenchoididae</taxon>
        <taxon>Bursaphelenchus</taxon>
    </lineage>
</organism>
<dbReference type="Proteomes" id="UP000095284">
    <property type="component" value="Unplaced"/>
</dbReference>
<protein>
    <submittedName>
        <fullName evidence="4">Shematrin-like protein 2</fullName>
    </submittedName>
</protein>
<sequence>MNFYILPFLVSLVSAQYYYYPYTNQYNFISGDSPSRAAPRPPFRRPPPPGRFVASPVVNGPPQNPENHGVLLGAAIGAQVAAHLVYKPTKVPTIRPSHTAMFIVIFLLFLPLVTSQYYYPYRNYGYYSQGYGGYGGSPYYGGYGGLGGFGGGYGGGLFSNPGSAIGSVVGAQLGAQLGRAISG</sequence>